<sequence length="73" mass="8067">MLGKSMSIKGMIIAIIFVTLGFTQVSLEIKNVNLTSGTLDIYMANTASCSYCPDPTYNNNTQSWVDQKDKCHT</sequence>
<name>A0A383EDD7_9ZZZZ</name>
<feature type="non-terminal residue" evidence="1">
    <location>
        <position position="73"/>
    </location>
</feature>
<dbReference type="EMBL" id="UINC01224997">
    <property type="protein sequence ID" value="SVE54857.1"/>
    <property type="molecule type" value="Genomic_DNA"/>
</dbReference>
<evidence type="ECO:0000313" key="1">
    <source>
        <dbReference type="EMBL" id="SVE54857.1"/>
    </source>
</evidence>
<accession>A0A383EDD7</accession>
<protein>
    <submittedName>
        <fullName evidence="1">Uncharacterized protein</fullName>
    </submittedName>
</protein>
<gene>
    <name evidence="1" type="ORF">METZ01_LOCUS507711</name>
</gene>
<reference evidence="1" key="1">
    <citation type="submission" date="2018-05" db="EMBL/GenBank/DDBJ databases">
        <authorList>
            <person name="Lanie J.A."/>
            <person name="Ng W.-L."/>
            <person name="Kazmierczak K.M."/>
            <person name="Andrzejewski T.M."/>
            <person name="Davidsen T.M."/>
            <person name="Wayne K.J."/>
            <person name="Tettelin H."/>
            <person name="Glass J.I."/>
            <person name="Rusch D."/>
            <person name="Podicherti R."/>
            <person name="Tsui H.-C.T."/>
            <person name="Winkler M.E."/>
        </authorList>
    </citation>
    <scope>NUCLEOTIDE SEQUENCE</scope>
</reference>
<proteinExistence type="predicted"/>
<organism evidence="1">
    <name type="scientific">marine metagenome</name>
    <dbReference type="NCBI Taxonomy" id="408172"/>
    <lineage>
        <taxon>unclassified sequences</taxon>
        <taxon>metagenomes</taxon>
        <taxon>ecological metagenomes</taxon>
    </lineage>
</organism>
<dbReference type="AlphaFoldDB" id="A0A383EDD7"/>